<dbReference type="OMA" id="CTEYGEY"/>
<dbReference type="Gramene" id="TraesNOR6A03G03332360.1">
    <property type="protein sequence ID" value="TraesNOR6A03G03332360.1"/>
    <property type="gene ID" value="TraesNOR6A03G03332360"/>
</dbReference>
<dbReference type="OrthoDB" id="687911at2759"/>
<keyword evidence="3" id="KW-1185">Reference proteome</keyword>
<reference evidence="2" key="1">
    <citation type="submission" date="2018-08" db="EMBL/GenBank/DDBJ databases">
        <authorList>
            <person name="Rossello M."/>
        </authorList>
    </citation>
    <scope>NUCLEOTIDE SEQUENCE [LARGE SCALE GENOMIC DNA]</scope>
    <source>
        <strain evidence="2">cv. Chinese Spring</strain>
    </source>
</reference>
<dbReference type="Gramene" id="TraesCS6A03G0419100.2">
    <property type="protein sequence ID" value="TraesCS6A03G0419100.2.CDS"/>
    <property type="gene ID" value="TraesCS6A03G0419100"/>
</dbReference>
<dbReference type="PANTHER" id="PTHR33326">
    <property type="entry name" value="OS05G0543800 PROTEIN"/>
    <property type="match status" value="1"/>
</dbReference>
<dbReference type="PANTHER" id="PTHR33326:SF27">
    <property type="match status" value="1"/>
</dbReference>
<reference evidence="2" key="2">
    <citation type="submission" date="2018-10" db="UniProtKB">
        <authorList>
            <consortium name="EnsemblPlants"/>
        </authorList>
    </citation>
    <scope>IDENTIFICATION</scope>
</reference>
<evidence type="ECO:0000313" key="3">
    <source>
        <dbReference type="Proteomes" id="UP000019116"/>
    </source>
</evidence>
<dbReference type="Proteomes" id="UP000019116">
    <property type="component" value="Chromosome 6A"/>
</dbReference>
<protein>
    <recommendedName>
        <fullName evidence="1">DUF3615 domain-containing protein</fullName>
    </recommendedName>
</protein>
<dbReference type="Gramene" id="TraesCS6A02G169700.2">
    <property type="protein sequence ID" value="TraesCS6A02G169700.2"/>
    <property type="gene ID" value="TraesCS6A02G169700"/>
</dbReference>
<evidence type="ECO:0000313" key="2">
    <source>
        <dbReference type="EnsemblPlants" id="TraesCS6A02G169700.2"/>
    </source>
</evidence>
<organism evidence="2">
    <name type="scientific">Triticum aestivum</name>
    <name type="common">Wheat</name>
    <dbReference type="NCBI Taxonomy" id="4565"/>
    <lineage>
        <taxon>Eukaryota</taxon>
        <taxon>Viridiplantae</taxon>
        <taxon>Streptophyta</taxon>
        <taxon>Embryophyta</taxon>
        <taxon>Tracheophyta</taxon>
        <taxon>Spermatophyta</taxon>
        <taxon>Magnoliopsida</taxon>
        <taxon>Liliopsida</taxon>
        <taxon>Poales</taxon>
        <taxon>Poaceae</taxon>
        <taxon>BOP clade</taxon>
        <taxon>Pooideae</taxon>
        <taxon>Triticodae</taxon>
        <taxon>Triticeae</taxon>
        <taxon>Triticinae</taxon>
        <taxon>Triticum</taxon>
    </lineage>
</organism>
<dbReference type="AlphaFoldDB" id="A0A3B6NNT0"/>
<sequence length="393" mass="44044">MNYSSPNIKICCLYTNLLTMFHFRCEYHSSSSKQAEVVTHDVSPTSTHSSPLISARKPPGWHIQFFIRIDLGRSYHTYPRLGGPFWSLEEAEKAIKSHLDGLRSPIMCRDGLSPAEVAVRHRLYWPDGTRKKSSEGNPGRRNMNLLVQALLDKYNEDHHLLGDLAYELDNVVCSRQIYEEEGGLINKFYHINLTAKTKGDDGFHSGVDNLFFGEITRIEGENEEYMLNCFCMVKPIDNGACSGCTKYGECDLKHPVDADKYKGGHSTPVIQCRGINHTPFLQPDVPVYIRNKQDWLEFEKAMLAKEEAKIRYIYECPADSPIQAKVDGARMPACLAKGQEDAGLAKGRESAGLAKRGEGAGLAKRGEDAGLAKREDHQGSVKYIVPARRGMVF</sequence>
<feature type="domain" description="DUF3615" evidence="1">
    <location>
        <begin position="147"/>
        <end position="255"/>
    </location>
</feature>
<proteinExistence type="predicted"/>
<evidence type="ECO:0000259" key="1">
    <source>
        <dbReference type="Pfam" id="PF12274"/>
    </source>
</evidence>
<accession>A0A3B6NNT0</accession>
<dbReference type="InterPro" id="IPR022059">
    <property type="entry name" value="DUF3615"/>
</dbReference>
<dbReference type="EnsemblPlants" id="TraesCS6A02G169700.2">
    <property type="protein sequence ID" value="TraesCS6A02G169700.2"/>
    <property type="gene ID" value="TraesCS6A02G169700"/>
</dbReference>
<name>A0A3B6NNT0_WHEAT</name>
<dbReference type="Pfam" id="PF12274">
    <property type="entry name" value="DUF3615"/>
    <property type="match status" value="1"/>
</dbReference>